<dbReference type="EMBL" id="JAANBB010000071">
    <property type="protein sequence ID" value="KAF7551821.1"/>
    <property type="molecule type" value="Genomic_DNA"/>
</dbReference>
<comment type="caution">
    <text evidence="1">The sequence shown here is derived from an EMBL/GenBank/DDBJ whole genome shotgun (WGS) entry which is preliminary data.</text>
</comment>
<keyword evidence="2" id="KW-1185">Reference proteome</keyword>
<reference evidence="1" key="1">
    <citation type="submission" date="2020-03" db="EMBL/GenBank/DDBJ databases">
        <title>Draft Genome Sequence of Cylindrodendrum hubeiense.</title>
        <authorList>
            <person name="Buettner E."/>
            <person name="Kellner H."/>
        </authorList>
    </citation>
    <scope>NUCLEOTIDE SEQUENCE</scope>
    <source>
        <strain evidence="1">IHI 201604</strain>
    </source>
</reference>
<evidence type="ECO:0000313" key="1">
    <source>
        <dbReference type="EMBL" id="KAF7551821.1"/>
    </source>
</evidence>
<sequence>MHLIARGAGVDGRFLYVDSDTIVIAPADSALRTLFQFDRANRLLAVDGGSTGKAVLQIVVSQYLLLRTLSEVSKSPDYHLVRCKVDPDTFELTCQSRTSTLHPWYFSNGDTSPNGSFLWLKAFASDDIQIRIFAIPVGCLE</sequence>
<evidence type="ECO:0000313" key="2">
    <source>
        <dbReference type="Proteomes" id="UP000722485"/>
    </source>
</evidence>
<name>A0A9P5LCD2_9HYPO</name>
<protein>
    <submittedName>
        <fullName evidence="1">Uncharacterized protein</fullName>
    </submittedName>
</protein>
<dbReference type="AlphaFoldDB" id="A0A9P5LCD2"/>
<gene>
    <name evidence="1" type="ORF">G7Z17_g4746</name>
</gene>
<dbReference type="Proteomes" id="UP000722485">
    <property type="component" value="Unassembled WGS sequence"/>
</dbReference>
<proteinExistence type="predicted"/>
<dbReference type="OrthoDB" id="10361708at2759"/>
<accession>A0A9P5LCD2</accession>
<organism evidence="1 2">
    <name type="scientific">Cylindrodendrum hubeiense</name>
    <dbReference type="NCBI Taxonomy" id="595255"/>
    <lineage>
        <taxon>Eukaryota</taxon>
        <taxon>Fungi</taxon>
        <taxon>Dikarya</taxon>
        <taxon>Ascomycota</taxon>
        <taxon>Pezizomycotina</taxon>
        <taxon>Sordariomycetes</taxon>
        <taxon>Hypocreomycetidae</taxon>
        <taxon>Hypocreales</taxon>
        <taxon>Nectriaceae</taxon>
        <taxon>Cylindrodendrum</taxon>
    </lineage>
</organism>